<keyword evidence="1" id="KW-1133">Transmembrane helix</keyword>
<proteinExistence type="predicted"/>
<name>A0A1D4JXD7_9STAP</name>
<dbReference type="EMBL" id="FMPI01000007">
    <property type="protein sequence ID" value="SCS86561.1"/>
    <property type="molecule type" value="Genomic_DNA"/>
</dbReference>
<evidence type="ECO:0000313" key="3">
    <source>
        <dbReference type="EMBL" id="SCS86561.1"/>
    </source>
</evidence>
<keyword evidence="4" id="KW-1185">Reference proteome</keyword>
<evidence type="ECO:0000313" key="4">
    <source>
        <dbReference type="Proteomes" id="UP000095412"/>
    </source>
</evidence>
<dbReference type="Proteomes" id="UP000095768">
    <property type="component" value="Unassembled WGS sequence"/>
</dbReference>
<dbReference type="InterPro" id="IPR005915">
    <property type="entry name" value="Tandem_5TM"/>
</dbReference>
<feature type="transmembrane region" description="Helical" evidence="1">
    <location>
        <begin position="103"/>
        <end position="125"/>
    </location>
</feature>
<evidence type="ECO:0000313" key="5">
    <source>
        <dbReference type="Proteomes" id="UP000095768"/>
    </source>
</evidence>
<feature type="transmembrane region" description="Helical" evidence="1">
    <location>
        <begin position="183"/>
        <end position="204"/>
    </location>
</feature>
<feature type="transmembrane region" description="Helical" evidence="1">
    <location>
        <begin position="153"/>
        <end position="177"/>
    </location>
</feature>
<evidence type="ECO:0000313" key="2">
    <source>
        <dbReference type="EMBL" id="SCS66336.1"/>
    </source>
</evidence>
<dbReference type="Proteomes" id="UP000095412">
    <property type="component" value="Unassembled WGS sequence"/>
</dbReference>
<dbReference type="AlphaFoldDB" id="A0A1D4JXD7"/>
<sequence>MLHIKKGYIQPVDNNKRYKLITSENKYYILDLDSNKFSLILPFINYITPRKVMEIEYQTAKNLMESQDTNRETFGKYFWLISGTSIFFSVLLRPLVNNTDLNINIYMIILLLILTNLPIVLLRFFNSHKEKKVFMKTKYISVKRVFIIPKLRIIFLSLSCYLFFGFCYFLILYGFLLKEKPNILISIISMLMLYLFLQSNRVLYSHQHAKIYLK</sequence>
<reference evidence="2 5" key="1">
    <citation type="submission" date="2016-09" db="EMBL/GenBank/DDBJ databases">
        <authorList>
            <consortium name="Pathogen Informatics"/>
        </authorList>
    </citation>
    <scope>NUCLEOTIDE SEQUENCE [LARGE SCALE GENOMIC DNA]</scope>
    <source>
        <strain evidence="2 5">82B</strain>
    </source>
</reference>
<feature type="transmembrane region" description="Helical" evidence="1">
    <location>
        <begin position="77"/>
        <end position="97"/>
    </location>
</feature>
<dbReference type="Pfam" id="PF04276">
    <property type="entry name" value="DUF443"/>
    <property type="match status" value="1"/>
</dbReference>
<protein>
    <submittedName>
        <fullName evidence="2">Tandem five-TM protein</fullName>
    </submittedName>
</protein>
<keyword evidence="1" id="KW-0472">Membrane</keyword>
<gene>
    <name evidence="2" type="ORF">SAMEA2297795_00927</name>
    <name evidence="3" type="ORF">SAMEA2297796_01276</name>
</gene>
<dbReference type="RefSeq" id="WP_069995448.1">
    <property type="nucleotide sequence ID" value="NZ_FMPG01000002.1"/>
</dbReference>
<evidence type="ECO:0000256" key="1">
    <source>
        <dbReference type="SAM" id="Phobius"/>
    </source>
</evidence>
<dbReference type="OrthoDB" id="2181052at2"/>
<organism evidence="2 5">
    <name type="scientific">Staphylococcus caeli</name>
    <dbReference type="NCBI Taxonomy" id="2201815"/>
    <lineage>
        <taxon>Bacteria</taxon>
        <taxon>Bacillati</taxon>
        <taxon>Bacillota</taxon>
        <taxon>Bacilli</taxon>
        <taxon>Bacillales</taxon>
        <taxon>Staphylococcaceae</taxon>
        <taxon>Staphylococcus</taxon>
    </lineage>
</organism>
<reference evidence="3 4" key="2">
    <citation type="submission" date="2016-09" db="EMBL/GenBank/DDBJ databases">
        <authorList>
            <consortium name="Pathogen Informatics"/>
            <person name="Sun Q."/>
            <person name="Inoue M."/>
        </authorList>
    </citation>
    <scope>NUCLEOTIDE SEQUENCE [LARGE SCALE GENOMIC DNA]</scope>
    <source>
        <strain evidence="3 4">82C</strain>
    </source>
</reference>
<accession>A0A1D4JXD7</accession>
<keyword evidence="1" id="KW-0812">Transmembrane</keyword>
<dbReference type="NCBIfam" id="TIGR01218">
    <property type="entry name" value="Gpos_tandem_5TM"/>
    <property type="match status" value="1"/>
</dbReference>
<dbReference type="EMBL" id="FMPG01000002">
    <property type="protein sequence ID" value="SCS66336.1"/>
    <property type="molecule type" value="Genomic_DNA"/>
</dbReference>